<evidence type="ECO:0000256" key="3">
    <source>
        <dbReference type="ARBA" id="ARBA00022737"/>
    </source>
</evidence>
<dbReference type="GO" id="GO:0006508">
    <property type="term" value="P:proteolysis"/>
    <property type="evidence" value="ECO:0007669"/>
    <property type="project" value="UniProtKB-KW"/>
</dbReference>
<dbReference type="PROSITE" id="PS51257">
    <property type="entry name" value="PROKAR_LIPOPROTEIN"/>
    <property type="match status" value="1"/>
</dbReference>
<name>A0A4Y7R5I4_9FIRM</name>
<keyword evidence="5 6" id="KW-0720">Serine protease</keyword>
<evidence type="ECO:0000256" key="1">
    <source>
        <dbReference type="ARBA" id="ARBA00011073"/>
    </source>
</evidence>
<dbReference type="PANTHER" id="PTHR43399:SF4">
    <property type="entry name" value="CELL WALL-ASSOCIATED PROTEASE"/>
    <property type="match status" value="1"/>
</dbReference>
<reference evidence="8 9" key="1">
    <citation type="journal article" date="2018" name="Environ. Microbiol.">
        <title>Novel energy conservation strategies and behaviour of Pelotomaculum schinkii driving syntrophic propionate catabolism.</title>
        <authorList>
            <person name="Hidalgo-Ahumada C.A.P."/>
            <person name="Nobu M.K."/>
            <person name="Narihiro T."/>
            <person name="Tamaki H."/>
            <person name="Liu W.T."/>
            <person name="Kamagata Y."/>
            <person name="Stams A.J.M."/>
            <person name="Imachi H."/>
            <person name="Sousa D.Z."/>
        </authorList>
    </citation>
    <scope>NUCLEOTIDE SEQUENCE [LARGE SCALE GENOMIC DNA]</scope>
    <source>
        <strain evidence="8 9">HH</strain>
    </source>
</reference>
<comment type="similarity">
    <text evidence="1 6">Belongs to the peptidase S8 family.</text>
</comment>
<dbReference type="Gene3D" id="3.40.50.200">
    <property type="entry name" value="Peptidase S8/S53 domain"/>
    <property type="match status" value="1"/>
</dbReference>
<evidence type="ECO:0000313" key="8">
    <source>
        <dbReference type="EMBL" id="TEB04248.1"/>
    </source>
</evidence>
<dbReference type="AlphaFoldDB" id="A0A4Y7R5I4"/>
<comment type="caution">
    <text evidence="8">The sequence shown here is derived from an EMBL/GenBank/DDBJ whole genome shotgun (WGS) entry which is preliminary data.</text>
</comment>
<dbReference type="InterPro" id="IPR000209">
    <property type="entry name" value="Peptidase_S8/S53_dom"/>
</dbReference>
<dbReference type="GO" id="GO:0004252">
    <property type="term" value="F:serine-type endopeptidase activity"/>
    <property type="evidence" value="ECO:0007669"/>
    <property type="project" value="UniProtKB-UniRule"/>
</dbReference>
<dbReference type="PRINTS" id="PR00723">
    <property type="entry name" value="SUBTILISIN"/>
</dbReference>
<sequence length="1222" mass="128938">MRFLTSVRGKALAVLLALTACLTLITLSGFSAPVHNANPVSFLNDRARDITGATAVNVPDFVVPGGLTGEGQIVAIADSGLDTGRLDDIHPDLQSVPGKMPKVVMLKSWAGRDTPDDPDGHGTHMAATIAGTGAASNGKFRGVAPGASIYFQGILNSEGQPQPPDNLEDLFWPAYSAGARVHVDAWGSGADTYGNTAAQVDKFVRSNPDFLVAFGAGNSGPAASTITTEANSKNALAVGASELPRPAFVAGADDSMAPADFSSRGPAGDGRIKPELLAPATAVISARSRLVDGNMPGYPDYTRMQGTSMAAAVAGGSAALLREYFNKEMKMQSPSAALLKAALINGARSLPEGPSQDGFGIIDMAGTTIALKEGAFQIKDEWMGVAQGEGLSYKFTVTDTTAPFKATLAWTDPAAEAGSTHTLVNDLDLIVQTPDGRMYYGNHFLGRNSPDRINNVEQVYLPSPAPGEYTVRVVGTDVNRSVVSGSSVALQDFALVWGQAPAQGVVSKVNEGYVVLEQGGSFSTSQLPLVNLIDDQIAVSDQAHLFPGALVYRTPGKVYLTARLWRAPGAMVLRTANGIIFTEANQDIRTGGYNLADGQEVLVNGKAGSPVELPNGVEVSATVNPFDQKIRQVRVSYNEQEGIVAAVLTEKGEKKLLLEGSKKSYPISSKAVYSFEDSYINSQTEDLPFGTGALEELVEILPGMPVRIEIAPSSGQVEYLAVKRQVALGTVRETVAARGEVRLENGAFFRLLTGAPIKKDKADASFNDISPGDHVALIVLPDTGEAIGLAAYSNVIYGKAIEFTKKNRTLYFLGDDGQYHSLYLTPEAVIYRWGTRTNEVSIAPGGRVRITTDPGAKEIWQLDIADTFFANGIFSDYDAAAGTITAGESAYLVSGATRYRKNGFSVHPEDLRPGDKVTLEYTAELSTGCYVLVSVDAAGAGASPPLFSSMLPLPEGLAVTGSTGAGNTVYLWGEDGSSQDIAVDSSGRFSFSLPRNDKDGYDFTLVAVDCGTGNVAGRRVDLPGGLWNGGFDAAKIIAEVMGQNGYTGFLDEVAMTRAQVVAAISMFLNWPKGGARPIDFKDAADIPLTCRDAAAEAKLRGIFRGGPDGSFLPLKSLTRAEAAVVLAALLRDLGVQPSRPGVLSYMDAGSIPAWALQAVGEMAATGLMRGRTDGAFAPDAPVTAGEMAKIMDRLLEYFAGRQPQERTAYQEVRQPGTDIQRG</sequence>
<dbReference type="InterPro" id="IPR051048">
    <property type="entry name" value="Peptidase_S8/S53_subtilisin"/>
</dbReference>
<proteinExistence type="inferred from homology"/>
<dbReference type="InterPro" id="IPR015500">
    <property type="entry name" value="Peptidase_S8_subtilisin-rel"/>
</dbReference>
<dbReference type="InterPro" id="IPR013783">
    <property type="entry name" value="Ig-like_fold"/>
</dbReference>
<dbReference type="Gene3D" id="2.60.120.380">
    <property type="match status" value="1"/>
</dbReference>
<feature type="active site" description="Charge relay system" evidence="6">
    <location>
        <position position="308"/>
    </location>
</feature>
<dbReference type="InterPro" id="IPR017313">
    <property type="entry name" value="Moth2364"/>
</dbReference>
<dbReference type="InterPro" id="IPR034058">
    <property type="entry name" value="TagA/B/C/D_pept_dom"/>
</dbReference>
<feature type="domain" description="SLH" evidence="7">
    <location>
        <begin position="1077"/>
        <end position="1140"/>
    </location>
</feature>
<dbReference type="Proteomes" id="UP000298324">
    <property type="component" value="Unassembled WGS sequence"/>
</dbReference>
<evidence type="ECO:0000259" key="7">
    <source>
        <dbReference type="PROSITE" id="PS51272"/>
    </source>
</evidence>
<keyword evidence="9" id="KW-1185">Reference proteome</keyword>
<dbReference type="EMBL" id="QFGA01000004">
    <property type="protein sequence ID" value="TEB04248.1"/>
    <property type="molecule type" value="Genomic_DNA"/>
</dbReference>
<evidence type="ECO:0000256" key="4">
    <source>
        <dbReference type="ARBA" id="ARBA00022801"/>
    </source>
</evidence>
<feature type="domain" description="SLH" evidence="7">
    <location>
        <begin position="1142"/>
        <end position="1205"/>
    </location>
</feature>
<dbReference type="EC" id="3.4.21.-" evidence="8"/>
<dbReference type="Gene3D" id="2.60.40.10">
    <property type="entry name" value="Immunoglobulins"/>
    <property type="match status" value="1"/>
</dbReference>
<protein>
    <submittedName>
        <fullName evidence="8">Serine protease AprX</fullName>
        <ecNumber evidence="8">3.4.21.-</ecNumber>
    </submittedName>
</protein>
<dbReference type="RefSeq" id="WP_190259419.1">
    <property type="nucleotide sequence ID" value="NZ_QFGA01000004.1"/>
</dbReference>
<dbReference type="InterPro" id="IPR001119">
    <property type="entry name" value="SLH_dom"/>
</dbReference>
<dbReference type="PIRSF" id="PIRSF037899">
    <property type="entry name" value="Subtilisin_rel_Moth_2364"/>
    <property type="match status" value="1"/>
</dbReference>
<dbReference type="InterPro" id="IPR036852">
    <property type="entry name" value="Peptidase_S8/S53_dom_sf"/>
</dbReference>
<keyword evidence="4 6" id="KW-0378">Hydrolase</keyword>
<dbReference type="Pfam" id="PF00082">
    <property type="entry name" value="Peptidase_S8"/>
    <property type="match status" value="1"/>
</dbReference>
<evidence type="ECO:0000256" key="5">
    <source>
        <dbReference type="ARBA" id="ARBA00022825"/>
    </source>
</evidence>
<dbReference type="PROSITE" id="PS51892">
    <property type="entry name" value="SUBTILASE"/>
    <property type="match status" value="1"/>
</dbReference>
<dbReference type="PANTHER" id="PTHR43399">
    <property type="entry name" value="SUBTILISIN-RELATED"/>
    <property type="match status" value="1"/>
</dbReference>
<dbReference type="PROSITE" id="PS51272">
    <property type="entry name" value="SLH"/>
    <property type="match status" value="2"/>
</dbReference>
<evidence type="ECO:0000256" key="6">
    <source>
        <dbReference type="PROSITE-ProRule" id="PRU01240"/>
    </source>
</evidence>
<dbReference type="SUPFAM" id="SSF52743">
    <property type="entry name" value="Subtilisin-like"/>
    <property type="match status" value="1"/>
</dbReference>
<dbReference type="Pfam" id="PF00395">
    <property type="entry name" value="SLH"/>
    <property type="match status" value="2"/>
</dbReference>
<organism evidence="8 9">
    <name type="scientific">Pelotomaculum schinkii</name>
    <dbReference type="NCBI Taxonomy" id="78350"/>
    <lineage>
        <taxon>Bacteria</taxon>
        <taxon>Bacillati</taxon>
        <taxon>Bacillota</taxon>
        <taxon>Clostridia</taxon>
        <taxon>Eubacteriales</taxon>
        <taxon>Desulfotomaculaceae</taxon>
        <taxon>Pelotomaculum</taxon>
    </lineage>
</organism>
<accession>A0A4Y7R5I4</accession>
<evidence type="ECO:0000313" key="9">
    <source>
        <dbReference type="Proteomes" id="UP000298324"/>
    </source>
</evidence>
<evidence type="ECO:0000256" key="2">
    <source>
        <dbReference type="ARBA" id="ARBA00022670"/>
    </source>
</evidence>
<feature type="active site" description="Charge relay system" evidence="6">
    <location>
        <position position="121"/>
    </location>
</feature>
<keyword evidence="3" id="KW-0677">Repeat</keyword>
<gene>
    <name evidence="8" type="primary">aprX_3</name>
    <name evidence="8" type="ORF">Psch_03973</name>
</gene>
<keyword evidence="2 6" id="KW-0645">Protease</keyword>
<feature type="active site" description="Charge relay system" evidence="6">
    <location>
        <position position="78"/>
    </location>
</feature>
<dbReference type="CDD" id="cd04842">
    <property type="entry name" value="Peptidases_S8_Kp43_protease"/>
    <property type="match status" value="1"/>
</dbReference>